<dbReference type="SUPFAM" id="SSF52540">
    <property type="entry name" value="P-loop containing nucleoside triphosphate hydrolases"/>
    <property type="match status" value="1"/>
</dbReference>
<dbReference type="OrthoDB" id="9811542at2"/>
<reference evidence="5" key="1">
    <citation type="submission" date="2019-03" db="EMBL/GenBank/DDBJ databases">
        <title>Aquabacterium pictum sp.nov., the first bacteriochlorophyll a-containing freshwater bacterium in the genus Aquabacterium of the class Betaproteobacteria.</title>
        <authorList>
            <person name="Hirose S."/>
            <person name="Tank M."/>
            <person name="Hara E."/>
            <person name="Tamaki H."/>
            <person name="Takaichi S."/>
            <person name="Haruta S."/>
            <person name="Hanada S."/>
        </authorList>
    </citation>
    <scope>NUCLEOTIDE SEQUENCE [LARGE SCALE GENOMIC DNA]</scope>
    <source>
        <strain evidence="5">W35</strain>
    </source>
</reference>
<dbReference type="RefSeq" id="WP_137735913.1">
    <property type="nucleotide sequence ID" value="NZ_BJCL01000028.1"/>
</dbReference>
<gene>
    <name evidence="4" type="ORF">AQPW35_52930</name>
</gene>
<dbReference type="Proteomes" id="UP000301751">
    <property type="component" value="Unassembled WGS sequence"/>
</dbReference>
<dbReference type="GO" id="GO:0000160">
    <property type="term" value="P:phosphorelay signal transduction system"/>
    <property type="evidence" value="ECO:0007669"/>
    <property type="project" value="InterPro"/>
</dbReference>
<protein>
    <recommendedName>
        <fullName evidence="3">OmpR/PhoB-type domain-containing protein</fullName>
    </recommendedName>
</protein>
<dbReference type="PANTHER" id="PTHR47691">
    <property type="entry name" value="REGULATOR-RELATED"/>
    <property type="match status" value="1"/>
</dbReference>
<dbReference type="GO" id="GO:0016887">
    <property type="term" value="F:ATP hydrolysis activity"/>
    <property type="evidence" value="ECO:0007669"/>
    <property type="project" value="InterPro"/>
</dbReference>
<dbReference type="Gene3D" id="1.10.10.10">
    <property type="entry name" value="Winged helix-like DNA-binding domain superfamily/Winged helix DNA-binding domain"/>
    <property type="match status" value="1"/>
</dbReference>
<dbReference type="Gene3D" id="3.40.50.300">
    <property type="entry name" value="P-loop containing nucleotide triphosphate hydrolases"/>
    <property type="match status" value="1"/>
</dbReference>
<evidence type="ECO:0000313" key="4">
    <source>
        <dbReference type="EMBL" id="GCL66212.1"/>
    </source>
</evidence>
<dbReference type="GO" id="GO:0006355">
    <property type="term" value="P:regulation of DNA-templated transcription"/>
    <property type="evidence" value="ECO:0007669"/>
    <property type="project" value="InterPro"/>
</dbReference>
<dbReference type="PANTHER" id="PTHR47691:SF3">
    <property type="entry name" value="HTH-TYPE TRANSCRIPTIONAL REGULATOR RV0890C-RELATED"/>
    <property type="match status" value="1"/>
</dbReference>
<dbReference type="GO" id="GO:0003677">
    <property type="term" value="F:DNA binding"/>
    <property type="evidence" value="ECO:0007669"/>
    <property type="project" value="UniProtKB-UniRule"/>
</dbReference>
<dbReference type="SUPFAM" id="SSF46894">
    <property type="entry name" value="C-terminal effector domain of the bipartite response regulators"/>
    <property type="match status" value="1"/>
</dbReference>
<dbReference type="InterPro" id="IPR001867">
    <property type="entry name" value="OmpR/PhoB-type_DNA-bd"/>
</dbReference>
<dbReference type="PROSITE" id="PS51755">
    <property type="entry name" value="OMPR_PHOB"/>
    <property type="match status" value="1"/>
</dbReference>
<feature type="DNA-binding region" description="OmpR/PhoB-type" evidence="2">
    <location>
        <begin position="26"/>
        <end position="119"/>
    </location>
</feature>
<dbReference type="EMBL" id="BJCL01000028">
    <property type="protein sequence ID" value="GCL66212.1"/>
    <property type="molecule type" value="Genomic_DNA"/>
</dbReference>
<accession>A0A480B0V8</accession>
<comment type="caution">
    <text evidence="4">The sequence shown here is derived from an EMBL/GenBank/DDBJ whole genome shotgun (WGS) entry which is preliminary data.</text>
</comment>
<dbReference type="CDD" id="cd00383">
    <property type="entry name" value="trans_reg_C"/>
    <property type="match status" value="1"/>
</dbReference>
<dbReference type="InterPro" id="IPR036388">
    <property type="entry name" value="WH-like_DNA-bd_sf"/>
</dbReference>
<dbReference type="Pfam" id="PF13401">
    <property type="entry name" value="AAA_22"/>
    <property type="match status" value="1"/>
</dbReference>
<name>A0A480B0V8_9BURK</name>
<dbReference type="InterPro" id="IPR049945">
    <property type="entry name" value="AAA_22"/>
</dbReference>
<evidence type="ECO:0000256" key="1">
    <source>
        <dbReference type="ARBA" id="ARBA00023125"/>
    </source>
</evidence>
<evidence type="ECO:0000259" key="3">
    <source>
        <dbReference type="PROSITE" id="PS51755"/>
    </source>
</evidence>
<proteinExistence type="predicted"/>
<evidence type="ECO:0000256" key="2">
    <source>
        <dbReference type="PROSITE-ProRule" id="PRU01091"/>
    </source>
</evidence>
<dbReference type="Pfam" id="PF00486">
    <property type="entry name" value="Trans_reg_C"/>
    <property type="match status" value="1"/>
</dbReference>
<evidence type="ECO:0000313" key="5">
    <source>
        <dbReference type="Proteomes" id="UP000301751"/>
    </source>
</evidence>
<organism evidence="4 5">
    <name type="scientific">Pseudaquabacterium pictum</name>
    <dbReference type="NCBI Taxonomy" id="2315236"/>
    <lineage>
        <taxon>Bacteria</taxon>
        <taxon>Pseudomonadati</taxon>
        <taxon>Pseudomonadota</taxon>
        <taxon>Betaproteobacteria</taxon>
        <taxon>Burkholderiales</taxon>
        <taxon>Sphaerotilaceae</taxon>
        <taxon>Pseudaquabacterium</taxon>
    </lineage>
</organism>
<sequence>MSDLLPLRRPTPAEPLPARLPAAGELPDLRFGRFELQVRERRLLADGQPVPLQARALDLLIVLARHPGQLLGRQQLLERVWPGLVVEENNLSVQINALRKALGADCISTVPARGYRFTATVEPVGATVAVLPQRPPLVALPDTHLPAALPPLIGRDADLAALAALVARDSLVTLTGAGGIGKTRLAMALLHGQQAAHAHGVCFVELAAVQQPEAVPQAVAAALGLRLPAGDDRNAALAQALAPLRLLLALDNAEHLAAAVAGLAQALRRSAPGVRLLVTSQVPLQLHGEAVYRLGALGLPEPGSAEAASAQAALDHGAVALFVARAQALDHRFTLTEDNVAEVVALCRGLDGAALAIELAAARLPLLGLRGLVQSLGRRLDLLRHGPRDAPVRQQTLRGALQWSHGLLGPAEQVVFRRLAVFVGSAPLDLVLDVLADDDADGGTVGQPPLDRLAVLDALGGLVDRSLLSLLPAAPDEAGGDGDDAAPQPRYRLLEGPLALAREQLPAAGEAAALQRRHAQALAALCDRIHADLLQGRCRADTLAERLAPDLDNAQAALRWALDHAPLLAGRIAPTLSVALGVHRHAEGEALWQAMAPLLAAGSPLPGLLLARNLLRGSEQAQNIRPRQALAWAQQAQALAMAEADHRLACLALRVVGFTAQRLGDRDTLVAAVAQGQALDDPAWPAYLRVVLASNQAWLALVDGDHGACLQACQQQLLLSRLAGLGEVNVQIKVGSAQLAAGRLDEAVQTFRALAARLQGARDQQHLARVLSNLSAALLSLERAAEARAVLAQLWPLAGRYDMLPLWADDAALVAALDGRGAEALQLAGHADAAFAALGQPREAVDQARMDRALQLAHQALAGQLDAAGCARLQASGAHLPAAALPALLFGSGFTPN</sequence>
<dbReference type="AlphaFoldDB" id="A0A480B0V8"/>
<dbReference type="InterPro" id="IPR016032">
    <property type="entry name" value="Sig_transdc_resp-reg_C-effctor"/>
</dbReference>
<keyword evidence="1 2" id="KW-0238">DNA-binding</keyword>
<keyword evidence="5" id="KW-1185">Reference proteome</keyword>
<dbReference type="SMART" id="SM00862">
    <property type="entry name" value="Trans_reg_C"/>
    <property type="match status" value="1"/>
</dbReference>
<dbReference type="InterPro" id="IPR027417">
    <property type="entry name" value="P-loop_NTPase"/>
</dbReference>
<feature type="domain" description="OmpR/PhoB-type" evidence="3">
    <location>
        <begin position="26"/>
        <end position="119"/>
    </location>
</feature>